<dbReference type="Proteomes" id="UP001347796">
    <property type="component" value="Unassembled WGS sequence"/>
</dbReference>
<protein>
    <recommendedName>
        <fullName evidence="4">Translin-associated factor X-interacting protein 1 N-terminal domain-containing protein</fullName>
    </recommendedName>
</protein>
<dbReference type="SUPFAM" id="SSF48371">
    <property type="entry name" value="ARM repeat"/>
    <property type="match status" value="1"/>
</dbReference>
<sequence>MDSSSSFSSSTFCKLPPIVTNETDRIFLQEVNKFVEKELVKLGHKADEEQNYLIYKSVFNRVIEHVTAYKPVLTAIKKEYETTIDAITNGQKEAVFLQGRLKAMASEPSTIRNYRKRADQLEERINYIKKNNKELESQLLAARTAREEREKKENEIKEIPRRQLKKDRRSIPGLTLEEQTDLPLLQKKLEKLDRQLRELNISFKTRYLPKSNNLELKDHLDKKVSFRDHLLSQSQAFKARSHRMKIALEAAEAYNGVKPPNQTVGDAVVLAFQHYFGQQAAKTEVTNLEGETGTSEATTTSQFEEDDPNKEKEAEMMLEYIEKFNELFEDGKFEEAAIHAANSPKGILRTQATLSKFRDVKLWFNGGRTPLLAFCDALMSSVKATGSKPGVGLSVDCIRCALSENRLDLLAHWVAQDSLSLSRDIGVLLDEHCSCQIPCKCGCQALAQTIFTGLREHQNVVICLVKQGRVLTGLQYAKIKGTLEAEFLVFLIKTCPSVQLFLGLSEEHDATGTSIVPIGVILKTLLQMDNLNLGVKFLQQFQKSKKKGDGDKDKNVLREAIFNDHITTSNEWNRVVKGLQEEGHNEISIQMSAIILVVDALKNALNILNYSLLEA</sequence>
<evidence type="ECO:0000313" key="5">
    <source>
        <dbReference type="EMBL" id="KAK6180919.1"/>
    </source>
</evidence>
<evidence type="ECO:0000313" key="6">
    <source>
        <dbReference type="Proteomes" id="UP001347796"/>
    </source>
</evidence>
<dbReference type="AlphaFoldDB" id="A0AAN8JUK2"/>
<feature type="compositionally biased region" description="Low complexity" evidence="3">
    <location>
        <begin position="289"/>
        <end position="301"/>
    </location>
</feature>
<dbReference type="Pfam" id="PF15739">
    <property type="entry name" value="TSNAXIP1_N"/>
    <property type="match status" value="1"/>
</dbReference>
<proteinExistence type="predicted"/>
<evidence type="ECO:0000259" key="4">
    <source>
        <dbReference type="Pfam" id="PF15739"/>
    </source>
</evidence>
<keyword evidence="6" id="KW-1185">Reference proteome</keyword>
<dbReference type="InterPro" id="IPR016024">
    <property type="entry name" value="ARM-type_fold"/>
</dbReference>
<organism evidence="5 6">
    <name type="scientific">Patella caerulea</name>
    <name type="common">Rayed Mediterranean limpet</name>
    <dbReference type="NCBI Taxonomy" id="87958"/>
    <lineage>
        <taxon>Eukaryota</taxon>
        <taxon>Metazoa</taxon>
        <taxon>Spiralia</taxon>
        <taxon>Lophotrochozoa</taxon>
        <taxon>Mollusca</taxon>
        <taxon>Gastropoda</taxon>
        <taxon>Patellogastropoda</taxon>
        <taxon>Patelloidea</taxon>
        <taxon>Patellidae</taxon>
        <taxon>Patella</taxon>
    </lineage>
</organism>
<dbReference type="Gene3D" id="1.25.40.30">
    <property type="match status" value="1"/>
</dbReference>
<feature type="coiled-coil region" evidence="2">
    <location>
        <begin position="111"/>
        <end position="202"/>
    </location>
</feature>
<keyword evidence="1 2" id="KW-0175">Coiled coil</keyword>
<dbReference type="PANTHER" id="PTHR10292:SF11">
    <property type="entry name" value="CLATHRIN HEAVY CHAIN LINKER DOMAIN-CONTAINING PROTEIN 1"/>
    <property type="match status" value="1"/>
</dbReference>
<gene>
    <name evidence="5" type="ORF">SNE40_008884</name>
</gene>
<dbReference type="Pfam" id="PF13838">
    <property type="entry name" value="Clathrin_H_link"/>
    <property type="match status" value="1"/>
</dbReference>
<feature type="domain" description="Translin-associated factor X-interacting protein 1 N-terminal" evidence="4">
    <location>
        <begin position="33"/>
        <end position="138"/>
    </location>
</feature>
<accession>A0AAN8JUK2</accession>
<name>A0AAN8JUK2_PATCE</name>
<reference evidence="5 6" key="1">
    <citation type="submission" date="2024-01" db="EMBL/GenBank/DDBJ databases">
        <title>The genome of the rayed Mediterranean limpet Patella caerulea (Linnaeus, 1758).</title>
        <authorList>
            <person name="Anh-Thu Weber A."/>
            <person name="Halstead-Nussloch G."/>
        </authorList>
    </citation>
    <scope>NUCLEOTIDE SEQUENCE [LARGE SCALE GENOMIC DNA]</scope>
    <source>
        <strain evidence="5">AATW-2023a</strain>
        <tissue evidence="5">Whole specimen</tissue>
    </source>
</reference>
<dbReference type="EMBL" id="JAZGQO010000007">
    <property type="protein sequence ID" value="KAK6180919.1"/>
    <property type="molecule type" value="Genomic_DNA"/>
</dbReference>
<dbReference type="PANTHER" id="PTHR10292">
    <property type="entry name" value="CLATHRIN HEAVY CHAIN RELATED"/>
    <property type="match status" value="1"/>
</dbReference>
<comment type="caution">
    <text evidence="5">The sequence shown here is derived from an EMBL/GenBank/DDBJ whole genome shotgun (WGS) entry which is preliminary data.</text>
</comment>
<dbReference type="InterPro" id="IPR032755">
    <property type="entry name" value="TSNAXIP1_N"/>
</dbReference>
<evidence type="ECO:0000256" key="2">
    <source>
        <dbReference type="SAM" id="Coils"/>
    </source>
</evidence>
<feature type="region of interest" description="Disordered" evidence="3">
    <location>
        <begin position="286"/>
        <end position="310"/>
    </location>
</feature>
<evidence type="ECO:0000256" key="1">
    <source>
        <dbReference type="ARBA" id="ARBA00023054"/>
    </source>
</evidence>
<evidence type="ECO:0000256" key="3">
    <source>
        <dbReference type="SAM" id="MobiDB-lite"/>
    </source>
</evidence>
<dbReference type="InterPro" id="IPR012331">
    <property type="entry name" value="Clathrin_H-chain_linker"/>
</dbReference>